<protein>
    <submittedName>
        <fullName evidence="1">Uncharacterized protein</fullName>
    </submittedName>
</protein>
<comment type="caution">
    <text evidence="1">The sequence shown here is derived from an EMBL/GenBank/DDBJ whole genome shotgun (WGS) entry which is preliminary data.</text>
</comment>
<dbReference type="Proteomes" id="UP001595886">
    <property type="component" value="Unassembled WGS sequence"/>
</dbReference>
<dbReference type="RefSeq" id="WP_380021432.1">
    <property type="nucleotide sequence ID" value="NZ_JBHSHD010000010.1"/>
</dbReference>
<name>A0ABV9QWI6_9GAMM</name>
<gene>
    <name evidence="1" type="ORF">ACFO6Q_12480</name>
</gene>
<evidence type="ECO:0000313" key="2">
    <source>
        <dbReference type="Proteomes" id="UP001595886"/>
    </source>
</evidence>
<accession>A0ABV9QWI6</accession>
<proteinExistence type="predicted"/>
<organism evidence="1 2">
    <name type="scientific">Dokdonella ginsengisoli</name>
    <dbReference type="NCBI Taxonomy" id="363846"/>
    <lineage>
        <taxon>Bacteria</taxon>
        <taxon>Pseudomonadati</taxon>
        <taxon>Pseudomonadota</taxon>
        <taxon>Gammaproteobacteria</taxon>
        <taxon>Lysobacterales</taxon>
        <taxon>Rhodanobacteraceae</taxon>
        <taxon>Dokdonella</taxon>
    </lineage>
</organism>
<dbReference type="EMBL" id="JBHSHD010000010">
    <property type="protein sequence ID" value="MFC4821146.1"/>
    <property type="molecule type" value="Genomic_DNA"/>
</dbReference>
<reference evidence="2" key="1">
    <citation type="journal article" date="2019" name="Int. J. Syst. Evol. Microbiol.">
        <title>The Global Catalogue of Microorganisms (GCM) 10K type strain sequencing project: providing services to taxonomists for standard genome sequencing and annotation.</title>
        <authorList>
            <consortium name="The Broad Institute Genomics Platform"/>
            <consortium name="The Broad Institute Genome Sequencing Center for Infectious Disease"/>
            <person name="Wu L."/>
            <person name="Ma J."/>
        </authorList>
    </citation>
    <scope>NUCLEOTIDE SEQUENCE [LARGE SCALE GENOMIC DNA]</scope>
    <source>
        <strain evidence="2">CCUG 30340</strain>
    </source>
</reference>
<keyword evidence="2" id="KW-1185">Reference proteome</keyword>
<sequence length="65" mass="7589">MHPLLKQKLWSEIDHALLAEFRCRPRKRSMVWRLYPIASPPNPFVTVEASDRGAGAFVFRYGTWS</sequence>
<evidence type="ECO:0000313" key="1">
    <source>
        <dbReference type="EMBL" id="MFC4821146.1"/>
    </source>
</evidence>